<name>A0A0R3UD17_MESCO</name>
<organism evidence="2 3">
    <name type="scientific">Mesocestoides corti</name>
    <name type="common">Flatworm</name>
    <dbReference type="NCBI Taxonomy" id="53468"/>
    <lineage>
        <taxon>Eukaryota</taxon>
        <taxon>Metazoa</taxon>
        <taxon>Spiralia</taxon>
        <taxon>Lophotrochozoa</taxon>
        <taxon>Platyhelminthes</taxon>
        <taxon>Cestoda</taxon>
        <taxon>Eucestoda</taxon>
        <taxon>Cyclophyllidea</taxon>
        <taxon>Mesocestoididae</taxon>
        <taxon>Mesocestoides</taxon>
    </lineage>
</organism>
<keyword evidence="3" id="KW-1185">Reference proteome</keyword>
<evidence type="ECO:0000256" key="1">
    <source>
        <dbReference type="SAM" id="MobiDB-lite"/>
    </source>
</evidence>
<reference evidence="2 3" key="1">
    <citation type="submission" date="2018-10" db="EMBL/GenBank/DDBJ databases">
        <authorList>
            <consortium name="Pathogen Informatics"/>
        </authorList>
    </citation>
    <scope>NUCLEOTIDE SEQUENCE [LARGE SCALE GENOMIC DNA]</scope>
</reference>
<reference evidence="4" key="2">
    <citation type="submission" date="2019-11" db="UniProtKB">
        <authorList>
            <consortium name="WormBaseParasite"/>
        </authorList>
    </citation>
    <scope>IDENTIFICATION</scope>
</reference>
<proteinExistence type="predicted"/>
<dbReference type="EMBL" id="UXSR01002378">
    <property type="protein sequence ID" value="VDD78813.1"/>
    <property type="molecule type" value="Genomic_DNA"/>
</dbReference>
<accession>A0A0R3UD17</accession>
<feature type="compositionally biased region" description="Pro residues" evidence="1">
    <location>
        <begin position="148"/>
        <end position="163"/>
    </location>
</feature>
<feature type="region of interest" description="Disordered" evidence="1">
    <location>
        <begin position="140"/>
        <end position="163"/>
    </location>
</feature>
<dbReference type="AlphaFoldDB" id="A0A0R3UD17"/>
<protein>
    <submittedName>
        <fullName evidence="2 4">Uncharacterized protein</fullName>
    </submittedName>
</protein>
<dbReference type="WBParaSite" id="MCU_013918-RA">
    <property type="protein sequence ID" value="MCU_013918-RA"/>
    <property type="gene ID" value="MCU_013918"/>
</dbReference>
<gene>
    <name evidence="2" type="ORF">MCOS_LOCUS4816</name>
</gene>
<evidence type="ECO:0000313" key="3">
    <source>
        <dbReference type="Proteomes" id="UP000267029"/>
    </source>
</evidence>
<evidence type="ECO:0000313" key="4">
    <source>
        <dbReference type="WBParaSite" id="MCU_013918-RA"/>
    </source>
</evidence>
<dbReference type="Proteomes" id="UP000267029">
    <property type="component" value="Unassembled WGS sequence"/>
</dbReference>
<evidence type="ECO:0000313" key="2">
    <source>
        <dbReference type="EMBL" id="VDD78813.1"/>
    </source>
</evidence>
<sequence>MDTEATTEYVDTLPEHTVFSTNRRPCGIRDWPAGFFYQSSSDALSEAAAAAADDDDDDAIGRKINLRWVERMSREERLFRLSDTQIAPSPTPSTLPGCLRPVASTRHDRGCDAVGRGDVVEARGGGGRKGNDQCLAQGEEARRYLYRPPSPKQLPCPKPENRA</sequence>